<dbReference type="PANTHER" id="PTHR36436:SF6">
    <property type="entry name" value="SLL5081 PROTEIN"/>
    <property type="match status" value="1"/>
</dbReference>
<organism evidence="1 2">
    <name type="scientific">Chitinophaga nivalis</name>
    <dbReference type="NCBI Taxonomy" id="2991709"/>
    <lineage>
        <taxon>Bacteria</taxon>
        <taxon>Pseudomonadati</taxon>
        <taxon>Bacteroidota</taxon>
        <taxon>Chitinophagia</taxon>
        <taxon>Chitinophagales</taxon>
        <taxon>Chitinophagaceae</taxon>
        <taxon>Chitinophaga</taxon>
    </lineage>
</organism>
<evidence type="ECO:0000313" key="2">
    <source>
        <dbReference type="Proteomes" id="UP001207742"/>
    </source>
</evidence>
<comment type="caution">
    <text evidence="1">The sequence shown here is derived from an EMBL/GenBank/DDBJ whole genome shotgun (WGS) entry which is preliminary data.</text>
</comment>
<dbReference type="Pfam" id="PF09234">
    <property type="entry name" value="DUF1963"/>
    <property type="match status" value="1"/>
</dbReference>
<proteinExistence type="predicted"/>
<dbReference type="PANTHER" id="PTHR36436">
    <property type="entry name" value="SLL5081 PROTEIN"/>
    <property type="match status" value="1"/>
</dbReference>
<dbReference type="SUPFAM" id="SSF103032">
    <property type="entry name" value="Hypothetical protein YwqG"/>
    <property type="match status" value="1"/>
</dbReference>
<gene>
    <name evidence="1" type="ORF">OL497_07045</name>
</gene>
<dbReference type="RefSeq" id="WP_264729163.1">
    <property type="nucleotide sequence ID" value="NZ_JAPDNR010000001.1"/>
</dbReference>
<name>A0ABT3II50_9BACT</name>
<dbReference type="EMBL" id="JAPDNS010000001">
    <property type="protein sequence ID" value="MCW3483643.1"/>
    <property type="molecule type" value="Genomic_DNA"/>
</dbReference>
<dbReference type="Gene3D" id="2.30.320.10">
    <property type="entry name" value="YwqG-like"/>
    <property type="match status" value="1"/>
</dbReference>
<dbReference type="InterPro" id="IPR015315">
    <property type="entry name" value="DUF1963"/>
</dbReference>
<keyword evidence="2" id="KW-1185">Reference proteome</keyword>
<accession>A0ABT3II50</accession>
<evidence type="ECO:0000313" key="1">
    <source>
        <dbReference type="EMBL" id="MCW3483643.1"/>
    </source>
</evidence>
<sequence>MTAPQQALQQLITAYKLDHLTGYLLEKSRPAILLSYDTPEDYQTPGNNRMAGYPDLPPAFEWPLTQEGIPMTFIAQLALPLVAATDPLQLLPPEGYLYFFIGHDETAFNIEHRVIWIPGQPALQPTRPPQPTILEEEGEQSFTGYKLRINAALMPPNYNYGDYNLLSDDDFDMLSDLQGALRPDAGQMWGYPEGQHADHALEAAMYLVVKKRYDYFPEKARAALLLHFGQDAALAEQEVNNMLLLLEVDSSEETGFQWWDCGCIHFFIRREDLLQRNFSNTYLSLYSS</sequence>
<reference evidence="1 2" key="1">
    <citation type="submission" date="2022-10" db="EMBL/GenBank/DDBJ databases">
        <title>Chitinophaga nivalis PC15 sp. nov., isolated from Pyeongchang county, South Korea.</title>
        <authorList>
            <person name="Trinh H.N."/>
        </authorList>
    </citation>
    <scope>NUCLEOTIDE SEQUENCE [LARGE SCALE GENOMIC DNA]</scope>
    <source>
        <strain evidence="1 2">PC14</strain>
    </source>
</reference>
<protein>
    <submittedName>
        <fullName evidence="1">YwqG family protein</fullName>
    </submittedName>
</protein>
<dbReference type="InterPro" id="IPR035948">
    <property type="entry name" value="YwqG-like_sf"/>
</dbReference>
<dbReference type="Proteomes" id="UP001207742">
    <property type="component" value="Unassembled WGS sequence"/>
</dbReference>